<name>A0A6J8AUT7_MYTCO</name>
<protein>
    <recommendedName>
        <fullName evidence="3">CABIT domain-containing protein</fullName>
    </recommendedName>
</protein>
<evidence type="ECO:0000256" key="2">
    <source>
        <dbReference type="SAM" id="MobiDB-lite"/>
    </source>
</evidence>
<keyword evidence="5" id="KW-1185">Reference proteome</keyword>
<dbReference type="AlphaFoldDB" id="A0A6J8AUT7"/>
<evidence type="ECO:0000313" key="4">
    <source>
        <dbReference type="EMBL" id="CAC5374466.1"/>
    </source>
</evidence>
<gene>
    <name evidence="4" type="ORF">MCOR_11844</name>
</gene>
<evidence type="ECO:0000256" key="1">
    <source>
        <dbReference type="ARBA" id="ARBA00022553"/>
    </source>
</evidence>
<evidence type="ECO:0000313" key="5">
    <source>
        <dbReference type="Proteomes" id="UP000507470"/>
    </source>
</evidence>
<reference evidence="4 5" key="1">
    <citation type="submission" date="2020-06" db="EMBL/GenBank/DDBJ databases">
        <authorList>
            <person name="Li R."/>
            <person name="Bekaert M."/>
        </authorList>
    </citation>
    <scope>NUCLEOTIDE SEQUENCE [LARGE SCALE GENOMIC DNA]</scope>
    <source>
        <strain evidence="5">wild</strain>
    </source>
</reference>
<organism evidence="4 5">
    <name type="scientific">Mytilus coruscus</name>
    <name type="common">Sea mussel</name>
    <dbReference type="NCBI Taxonomy" id="42192"/>
    <lineage>
        <taxon>Eukaryota</taxon>
        <taxon>Metazoa</taxon>
        <taxon>Spiralia</taxon>
        <taxon>Lophotrochozoa</taxon>
        <taxon>Mollusca</taxon>
        <taxon>Bivalvia</taxon>
        <taxon>Autobranchia</taxon>
        <taxon>Pteriomorphia</taxon>
        <taxon>Mytilida</taxon>
        <taxon>Mytiloidea</taxon>
        <taxon>Mytilidae</taxon>
        <taxon>Mytilinae</taxon>
        <taxon>Mytilus</taxon>
    </lineage>
</organism>
<dbReference type="InterPro" id="IPR025946">
    <property type="entry name" value="CABIT_dom"/>
</dbReference>
<feature type="domain" description="CABIT" evidence="3">
    <location>
        <begin position="26"/>
        <end position="235"/>
    </location>
</feature>
<proteinExistence type="predicted"/>
<dbReference type="EMBL" id="CACVKT020002010">
    <property type="protein sequence ID" value="CAC5374466.1"/>
    <property type="molecule type" value="Genomic_DNA"/>
</dbReference>
<dbReference type="Proteomes" id="UP000507470">
    <property type="component" value="Unassembled WGS sequence"/>
</dbReference>
<dbReference type="PANTHER" id="PTHR14454:SF12">
    <property type="entry name" value="GRB2-ASSOCIATED AND REGULATOR OF MAPK PROTEIN 2-LIKE"/>
    <property type="match status" value="1"/>
</dbReference>
<dbReference type="Pfam" id="PF12736">
    <property type="entry name" value="CABIT"/>
    <property type="match status" value="1"/>
</dbReference>
<keyword evidence="1" id="KW-0597">Phosphoprotein</keyword>
<accession>A0A6J8AUT7</accession>
<feature type="region of interest" description="Disordered" evidence="2">
    <location>
        <begin position="324"/>
        <end position="343"/>
    </location>
</feature>
<sequence length="568" mass="64315">MDSTKETIEWSEKSAPLKEIIRDEKLPILVKVAEGFYNNDNESFSPGDLIRLDSLKYIQKVRAGVVSAKNKKTEEIFIPLEYKGKVKITGVTLMEETFHSVEELIKVFPRYVTVIEAFTSQTTESFSARKVEKGDSLELDRFLEGIGLVCIDVKSGQLLIISTSGKYHLTSRPDNNQYTIKEVIDRFPLPQNVTFVDEEVQKLFTTNLDEALSNICTFTGSLKLLGFTTEEVVVGHSKPQTVHKDQGKFVHRNVIMLPTNGEIVKELEVYLAIKQGDKDYEILLSTNVSQSQDMSAVDSMLYVDMVKKPRRMINLKIREEVPYSVPPPKVPPRRKSSAEDCPSNLQKAMTVPRMRDKVDDNDDYILMSDKKGDVDHTDDYEVIDESGTQEVFYKREMTQKSKVKKLVGSIGRKFPSSLKNIFVQLSTPTSSGKEMGKDHSNCRSGVKQNYETNLEHIGDLEGGEYTEICDSTIKPVLVVKPTSAVSPKRNAELLNDESLKNMSVEELVARFRFCKLDRLADLCEKEAFDGNIFGSLTDEQLQSEPFCLRPVDLIKVQSVKNGWRPIFK</sequence>
<dbReference type="OrthoDB" id="6069759at2759"/>
<evidence type="ECO:0000259" key="3">
    <source>
        <dbReference type="Pfam" id="PF12736"/>
    </source>
</evidence>
<dbReference type="PANTHER" id="PTHR14454">
    <property type="entry name" value="GRB2-ASSOCIATED AND REGULATOR OF MAPK PROTEIN FAMILY MEMBER"/>
    <property type="match status" value="1"/>
</dbReference>
<dbReference type="InterPro" id="IPR052281">
    <property type="entry name" value="GAREM"/>
</dbReference>